<dbReference type="EMBL" id="JBHUEH010000003">
    <property type="protein sequence ID" value="MFD1884023.1"/>
    <property type="molecule type" value="Genomic_DNA"/>
</dbReference>
<sequence length="141" mass="16606">MSRDKTLCKIQSENNHVLVIKVKQSAVIFEIEGFSESNNMFRRYDARVQFSADGFTELLQCIEQAARYVWSNIEPKEANSVASDYDEYYDKEFDNNGYLSIGKNVLNMDRPWSESDRFYKFNKAKMGSFIYDFKKRLEDTP</sequence>
<protein>
    <submittedName>
        <fullName evidence="1">Uncharacterized protein</fullName>
    </submittedName>
</protein>
<keyword evidence="2" id="KW-1185">Reference proteome</keyword>
<gene>
    <name evidence="1" type="ORF">ACFSC9_00615</name>
</gene>
<reference evidence="2" key="1">
    <citation type="journal article" date="2019" name="Int. J. Syst. Evol. Microbiol.">
        <title>The Global Catalogue of Microorganisms (GCM) 10K type strain sequencing project: providing services to taxonomists for standard genome sequencing and annotation.</title>
        <authorList>
            <consortium name="The Broad Institute Genomics Platform"/>
            <consortium name="The Broad Institute Genome Sequencing Center for Infectious Disease"/>
            <person name="Wu L."/>
            <person name="Ma J."/>
        </authorList>
    </citation>
    <scope>NUCLEOTIDE SEQUENCE [LARGE SCALE GENOMIC DNA]</scope>
    <source>
        <strain evidence="2">CCUG 54950</strain>
    </source>
</reference>
<accession>A0ABW4RCW8</accession>
<name>A0ABW4RCW8_9BACL</name>
<evidence type="ECO:0000313" key="2">
    <source>
        <dbReference type="Proteomes" id="UP001597233"/>
    </source>
</evidence>
<dbReference type="Proteomes" id="UP001597233">
    <property type="component" value="Unassembled WGS sequence"/>
</dbReference>
<dbReference type="RefSeq" id="WP_347327431.1">
    <property type="nucleotide sequence ID" value="NZ_JBCGUH010000030.1"/>
</dbReference>
<proteinExistence type="predicted"/>
<comment type="caution">
    <text evidence="1">The sequence shown here is derived from an EMBL/GenBank/DDBJ whole genome shotgun (WGS) entry which is preliminary data.</text>
</comment>
<organism evidence="1 2">
    <name type="scientific">Paenibacillus wenxiniae</name>
    <dbReference type="NCBI Taxonomy" id="1636843"/>
    <lineage>
        <taxon>Bacteria</taxon>
        <taxon>Bacillati</taxon>
        <taxon>Bacillota</taxon>
        <taxon>Bacilli</taxon>
        <taxon>Bacillales</taxon>
        <taxon>Paenibacillaceae</taxon>
        <taxon>Paenibacillus</taxon>
    </lineage>
</organism>
<evidence type="ECO:0000313" key="1">
    <source>
        <dbReference type="EMBL" id="MFD1884023.1"/>
    </source>
</evidence>